<dbReference type="PANTHER" id="PTHR30193:SF1">
    <property type="entry name" value="ABC TRANSPORTER PERMEASE PROTEIN YESP-RELATED"/>
    <property type="match status" value="1"/>
</dbReference>
<feature type="non-terminal residue" evidence="9">
    <location>
        <position position="1"/>
    </location>
</feature>
<proteinExistence type="predicted"/>
<evidence type="ECO:0000256" key="3">
    <source>
        <dbReference type="ARBA" id="ARBA00022475"/>
    </source>
</evidence>
<keyword evidence="3" id="KW-1003">Cell membrane</keyword>
<dbReference type="Gene3D" id="1.10.3720.10">
    <property type="entry name" value="MetI-like"/>
    <property type="match status" value="1"/>
</dbReference>
<keyword evidence="5 7" id="KW-1133">Transmembrane helix</keyword>
<dbReference type="CDD" id="cd06261">
    <property type="entry name" value="TM_PBP2"/>
    <property type="match status" value="1"/>
</dbReference>
<evidence type="ECO:0000256" key="4">
    <source>
        <dbReference type="ARBA" id="ARBA00022692"/>
    </source>
</evidence>
<dbReference type="PANTHER" id="PTHR30193">
    <property type="entry name" value="ABC TRANSPORTER PERMEASE PROTEIN"/>
    <property type="match status" value="1"/>
</dbReference>
<feature type="transmembrane region" description="Helical" evidence="7">
    <location>
        <begin position="85"/>
        <end position="102"/>
    </location>
</feature>
<name>X0RZE4_9ZZZZ</name>
<evidence type="ECO:0000313" key="9">
    <source>
        <dbReference type="EMBL" id="GAF74194.1"/>
    </source>
</evidence>
<protein>
    <recommendedName>
        <fullName evidence="8">ABC transmembrane type-1 domain-containing protein</fullName>
    </recommendedName>
</protein>
<reference evidence="9" key="1">
    <citation type="journal article" date="2014" name="Front. Microbiol.">
        <title>High frequency of phylogenetically diverse reductive dehalogenase-homologous genes in deep subseafloor sedimentary metagenomes.</title>
        <authorList>
            <person name="Kawai M."/>
            <person name="Futagami T."/>
            <person name="Toyoda A."/>
            <person name="Takaki Y."/>
            <person name="Nishi S."/>
            <person name="Hori S."/>
            <person name="Arai W."/>
            <person name="Tsubouchi T."/>
            <person name="Morono Y."/>
            <person name="Uchiyama I."/>
            <person name="Ito T."/>
            <person name="Fujiyama A."/>
            <person name="Inagaki F."/>
            <person name="Takami H."/>
        </authorList>
    </citation>
    <scope>NUCLEOTIDE SEQUENCE</scope>
    <source>
        <strain evidence="9">Expedition CK06-06</strain>
    </source>
</reference>
<dbReference type="InterPro" id="IPR000515">
    <property type="entry name" value="MetI-like"/>
</dbReference>
<evidence type="ECO:0000256" key="1">
    <source>
        <dbReference type="ARBA" id="ARBA00004651"/>
    </source>
</evidence>
<organism evidence="9">
    <name type="scientific">marine sediment metagenome</name>
    <dbReference type="NCBI Taxonomy" id="412755"/>
    <lineage>
        <taxon>unclassified sequences</taxon>
        <taxon>metagenomes</taxon>
        <taxon>ecological metagenomes</taxon>
    </lineage>
</organism>
<dbReference type="PROSITE" id="PS50928">
    <property type="entry name" value="ABC_TM1"/>
    <property type="match status" value="1"/>
</dbReference>
<dbReference type="GO" id="GO:0005886">
    <property type="term" value="C:plasma membrane"/>
    <property type="evidence" value="ECO:0007669"/>
    <property type="project" value="UniProtKB-SubCell"/>
</dbReference>
<dbReference type="SUPFAM" id="SSF161098">
    <property type="entry name" value="MetI-like"/>
    <property type="match status" value="1"/>
</dbReference>
<dbReference type="EMBL" id="BARS01000237">
    <property type="protein sequence ID" value="GAF74194.1"/>
    <property type="molecule type" value="Genomic_DNA"/>
</dbReference>
<evidence type="ECO:0000256" key="2">
    <source>
        <dbReference type="ARBA" id="ARBA00022448"/>
    </source>
</evidence>
<gene>
    <name evidence="9" type="ORF">S01H1_00644</name>
</gene>
<comment type="caution">
    <text evidence="9">The sequence shown here is derived from an EMBL/GenBank/DDBJ whole genome shotgun (WGS) entry which is preliminary data.</text>
</comment>
<evidence type="ECO:0000259" key="8">
    <source>
        <dbReference type="PROSITE" id="PS50928"/>
    </source>
</evidence>
<comment type="subcellular location">
    <subcellularLocation>
        <location evidence="1">Cell membrane</location>
        <topology evidence="1">Multi-pass membrane protein</topology>
    </subcellularLocation>
</comment>
<dbReference type="Pfam" id="PF00528">
    <property type="entry name" value="BPD_transp_1"/>
    <property type="match status" value="1"/>
</dbReference>
<dbReference type="InterPro" id="IPR035906">
    <property type="entry name" value="MetI-like_sf"/>
</dbReference>
<feature type="transmembrane region" description="Helical" evidence="7">
    <location>
        <begin position="21"/>
        <end position="49"/>
    </location>
</feature>
<dbReference type="GO" id="GO:0055085">
    <property type="term" value="P:transmembrane transport"/>
    <property type="evidence" value="ECO:0007669"/>
    <property type="project" value="InterPro"/>
</dbReference>
<sequence length="114" mass="13138">AVPLELYEAAEVDGARWYHRFFYVTLPMMTPSILFNLLMGLIGAFQYFAFPMLMTEGGPVGGSTFFGQYLYESAFEFWQMGYASAQAWILFVICAIVVFLIFRSSARWVYYEAE</sequence>
<evidence type="ECO:0000256" key="5">
    <source>
        <dbReference type="ARBA" id="ARBA00022989"/>
    </source>
</evidence>
<accession>X0RZE4</accession>
<feature type="domain" description="ABC transmembrane type-1" evidence="8">
    <location>
        <begin position="1"/>
        <end position="101"/>
    </location>
</feature>
<evidence type="ECO:0000256" key="7">
    <source>
        <dbReference type="SAM" id="Phobius"/>
    </source>
</evidence>
<keyword evidence="4 7" id="KW-0812">Transmembrane</keyword>
<keyword evidence="2" id="KW-0813">Transport</keyword>
<dbReference type="InterPro" id="IPR051393">
    <property type="entry name" value="ABC_transporter_permease"/>
</dbReference>
<evidence type="ECO:0000256" key="6">
    <source>
        <dbReference type="ARBA" id="ARBA00023136"/>
    </source>
</evidence>
<dbReference type="AlphaFoldDB" id="X0RZE4"/>
<keyword evidence="6 7" id="KW-0472">Membrane</keyword>